<evidence type="ECO:0000313" key="3">
    <source>
        <dbReference type="EMBL" id="KAK1688431.1"/>
    </source>
</evidence>
<dbReference type="AlphaFoldDB" id="A0AAJ0AQC6"/>
<sequence>MDHVEPIEKPNSRARKRSEDIWESLKVVICTEYRNRTLEELIQFLKVEHDFVPTKRQLVYRLGIWKCSKYGGYDLDENEEKENYSEELREIESNKLNNTIQGGFEQKNDHHTDHLDFETPQSASGWLAPMTDSSRDASYYRDFTQLLVQHIYESVVSGSVFVDLADHINRGHRLFEWATETDKAICAIRINHSYGSLMPLPFRKQLEALDELIMDEHPHLLGTLFVIWKNTSLIDDDNTSGRYFINIVNKLCQRLLGSQHLIGKIFACLSTGYFDPAACLERLEVLPSELFAPKDQALEPSFDKYGTSDYQTMSSLYAASEGSLAGAQGLELMSSEASKKPPKRQKTSGKGKDGGRWNRKYPAGDKHEGNESDEGEGGDERPRKVPDRHGGPTNMQFACPFYKWNPLEYQRKKDCAGPGWPTMHRLKEHLYRRHRRLPFQCSRCQKDLVSGTGLDSHLRVAQLCEIKDLIGEFKFGPDIERRLRVRSSPNRTEAERWKQAYIILFDAREDGVPTPYYDYDTSVLDREETWMEYQRREIAIRFRQRVEAEVERRFANVEPELMAGLRDIIQDVGLTMRQAFGRRQEEARNLDREESPAMPPPPPPPPPADLDESSTNTAQTPGNDEEQIAVVLRSPVNRDTGNFLLDDPQQEILFAWPEASGTVTQNQEIEEGDWAWDLSLDANFDTDFLDDVGGNVTL</sequence>
<proteinExistence type="predicted"/>
<organism evidence="3 4">
    <name type="scientific">Colletotrichum godetiae</name>
    <dbReference type="NCBI Taxonomy" id="1209918"/>
    <lineage>
        <taxon>Eukaryota</taxon>
        <taxon>Fungi</taxon>
        <taxon>Dikarya</taxon>
        <taxon>Ascomycota</taxon>
        <taxon>Pezizomycotina</taxon>
        <taxon>Sordariomycetes</taxon>
        <taxon>Hypocreomycetidae</taxon>
        <taxon>Glomerellales</taxon>
        <taxon>Glomerellaceae</taxon>
        <taxon>Colletotrichum</taxon>
        <taxon>Colletotrichum acutatum species complex</taxon>
    </lineage>
</organism>
<dbReference type="Proteomes" id="UP001224890">
    <property type="component" value="Unassembled WGS sequence"/>
</dbReference>
<feature type="compositionally biased region" description="Basic and acidic residues" evidence="1">
    <location>
        <begin position="583"/>
        <end position="595"/>
    </location>
</feature>
<dbReference type="GeneID" id="85463660"/>
<evidence type="ECO:0000256" key="1">
    <source>
        <dbReference type="SAM" id="MobiDB-lite"/>
    </source>
</evidence>
<feature type="compositionally biased region" description="Basic residues" evidence="1">
    <location>
        <begin position="340"/>
        <end position="349"/>
    </location>
</feature>
<dbReference type="PANTHER" id="PTHR38166:SF1">
    <property type="entry name" value="C2H2-TYPE DOMAIN-CONTAINING PROTEIN"/>
    <property type="match status" value="1"/>
</dbReference>
<feature type="compositionally biased region" description="Basic and acidic residues" evidence="1">
    <location>
        <begin position="378"/>
        <end position="390"/>
    </location>
</feature>
<evidence type="ECO:0000259" key="2">
    <source>
        <dbReference type="Pfam" id="PF14420"/>
    </source>
</evidence>
<feature type="compositionally biased region" description="Basic and acidic residues" evidence="1">
    <location>
        <begin position="350"/>
        <end position="370"/>
    </location>
</feature>
<name>A0AAJ0AQC6_9PEZI</name>
<keyword evidence="4" id="KW-1185">Reference proteome</keyword>
<dbReference type="InterPro" id="IPR025676">
    <property type="entry name" value="Clr5_dom"/>
</dbReference>
<dbReference type="Pfam" id="PF14420">
    <property type="entry name" value="Clr5"/>
    <property type="match status" value="1"/>
</dbReference>
<comment type="caution">
    <text evidence="3">The sequence shown here is derived from an EMBL/GenBank/DDBJ whole genome shotgun (WGS) entry which is preliminary data.</text>
</comment>
<protein>
    <recommendedName>
        <fullName evidence="2">Clr5 domain-containing protein</fullName>
    </recommendedName>
</protein>
<feature type="domain" description="Clr5" evidence="2">
    <location>
        <begin position="19"/>
        <end position="69"/>
    </location>
</feature>
<feature type="region of interest" description="Disordered" evidence="1">
    <location>
        <begin position="583"/>
        <end position="624"/>
    </location>
</feature>
<feature type="compositionally biased region" description="Polar residues" evidence="1">
    <location>
        <begin position="613"/>
        <end position="622"/>
    </location>
</feature>
<dbReference type="PANTHER" id="PTHR38166">
    <property type="entry name" value="C2H2-TYPE DOMAIN-CONTAINING PROTEIN-RELATED"/>
    <property type="match status" value="1"/>
</dbReference>
<reference evidence="3" key="1">
    <citation type="submission" date="2021-06" db="EMBL/GenBank/DDBJ databases">
        <title>Comparative genomics, transcriptomics and evolutionary studies reveal genomic signatures of adaptation to plant cell wall in hemibiotrophic fungi.</title>
        <authorList>
            <consortium name="DOE Joint Genome Institute"/>
            <person name="Baroncelli R."/>
            <person name="Diaz J.F."/>
            <person name="Benocci T."/>
            <person name="Peng M."/>
            <person name="Battaglia E."/>
            <person name="Haridas S."/>
            <person name="Andreopoulos W."/>
            <person name="Labutti K."/>
            <person name="Pangilinan J."/>
            <person name="Floch G.L."/>
            <person name="Makela M.R."/>
            <person name="Henrissat B."/>
            <person name="Grigoriev I.V."/>
            <person name="Crouch J.A."/>
            <person name="De Vries R.P."/>
            <person name="Sukno S.A."/>
            <person name="Thon M.R."/>
        </authorList>
    </citation>
    <scope>NUCLEOTIDE SEQUENCE</scope>
    <source>
        <strain evidence="3">CBS 193.32</strain>
    </source>
</reference>
<feature type="compositionally biased region" description="Pro residues" evidence="1">
    <location>
        <begin position="597"/>
        <end position="608"/>
    </location>
</feature>
<dbReference type="RefSeq" id="XP_060432126.1">
    <property type="nucleotide sequence ID" value="XM_060579134.1"/>
</dbReference>
<accession>A0AAJ0AQC6</accession>
<dbReference type="EMBL" id="JAHMHR010000011">
    <property type="protein sequence ID" value="KAK1688431.1"/>
    <property type="molecule type" value="Genomic_DNA"/>
</dbReference>
<gene>
    <name evidence="3" type="ORF">BDP55DRAFT_726341</name>
</gene>
<feature type="region of interest" description="Disordered" evidence="1">
    <location>
        <begin position="334"/>
        <end position="392"/>
    </location>
</feature>
<evidence type="ECO:0000313" key="4">
    <source>
        <dbReference type="Proteomes" id="UP001224890"/>
    </source>
</evidence>